<dbReference type="PROSITE" id="PS00893">
    <property type="entry name" value="NUDIX_BOX"/>
    <property type="match status" value="1"/>
</dbReference>
<dbReference type="STRING" id="1348624.GCA_001591545_01515"/>
<name>A0A2X4WIU3_LEDLE</name>
<dbReference type="Gene3D" id="3.90.79.10">
    <property type="entry name" value="Nucleoside Triphosphate Pyrophosphohydrolase"/>
    <property type="match status" value="1"/>
</dbReference>
<dbReference type="CDD" id="cd04677">
    <property type="entry name" value="NUDIX_Hydrolase"/>
    <property type="match status" value="1"/>
</dbReference>
<dbReference type="InterPro" id="IPR020476">
    <property type="entry name" value="Nudix_hydrolase"/>
</dbReference>
<dbReference type="GO" id="GO:0016787">
    <property type="term" value="F:hydrolase activity"/>
    <property type="evidence" value="ECO:0007669"/>
    <property type="project" value="UniProtKB-KW"/>
</dbReference>
<dbReference type="RefSeq" id="WP_066139144.1">
    <property type="nucleotide sequence ID" value="NZ_CBCSGM010000001.1"/>
</dbReference>
<organism evidence="5 6">
    <name type="scientific">Lederbergia lenta</name>
    <name type="common">Bacillus lentus</name>
    <dbReference type="NCBI Taxonomy" id="1467"/>
    <lineage>
        <taxon>Bacteria</taxon>
        <taxon>Bacillati</taxon>
        <taxon>Bacillota</taxon>
        <taxon>Bacilli</taxon>
        <taxon>Bacillales</taxon>
        <taxon>Bacillaceae</taxon>
        <taxon>Lederbergia</taxon>
    </lineage>
</organism>
<evidence type="ECO:0000256" key="3">
    <source>
        <dbReference type="RuleBase" id="RU003476"/>
    </source>
</evidence>
<evidence type="ECO:0000256" key="2">
    <source>
        <dbReference type="ARBA" id="ARBA00022801"/>
    </source>
</evidence>
<dbReference type="PRINTS" id="PR00502">
    <property type="entry name" value="NUDIXFAMILY"/>
</dbReference>
<dbReference type="PANTHER" id="PTHR43046:SF2">
    <property type="entry name" value="8-OXO-DGTP DIPHOSPHATASE-RELATED"/>
    <property type="match status" value="1"/>
</dbReference>
<evidence type="ECO:0000259" key="4">
    <source>
        <dbReference type="PROSITE" id="PS51462"/>
    </source>
</evidence>
<dbReference type="InterPro" id="IPR020084">
    <property type="entry name" value="NUDIX_hydrolase_CS"/>
</dbReference>
<feature type="domain" description="Nudix hydrolase" evidence="4">
    <location>
        <begin position="16"/>
        <end position="150"/>
    </location>
</feature>
<dbReference type="PROSITE" id="PS51462">
    <property type="entry name" value="NUDIX"/>
    <property type="match status" value="1"/>
</dbReference>
<sequence>MGYMAELRKMVGSRPLLMLGANVIVVNNNNQMLLQLRTDNQCWGLPGGSLELGEKLEFAATRELKEETGIIAEELHLFKIYSGEEFYYKYPHGDEVYNVTSTYICKEFSGNLIGEISEVKELKFYEFNAIPININPPDRQAIIDYIQQYQ</sequence>
<dbReference type="KEGG" id="blen:NCTC4824_02465"/>
<keyword evidence="2 3" id="KW-0378">Hydrolase</keyword>
<keyword evidence="6" id="KW-1185">Reference proteome</keyword>
<evidence type="ECO:0000313" key="5">
    <source>
        <dbReference type="EMBL" id="SQI59798.1"/>
    </source>
</evidence>
<comment type="similarity">
    <text evidence="3">Belongs to the Nudix hydrolase family.</text>
</comment>
<gene>
    <name evidence="5" type="ORF">NCTC4824_02465</name>
</gene>
<dbReference type="Pfam" id="PF00293">
    <property type="entry name" value="NUDIX"/>
    <property type="match status" value="1"/>
</dbReference>
<comment type="cofactor">
    <cofactor evidence="1">
        <name>Mg(2+)</name>
        <dbReference type="ChEBI" id="CHEBI:18420"/>
    </cofactor>
</comment>
<accession>A0A2X4WIU3</accession>
<dbReference type="PANTHER" id="PTHR43046">
    <property type="entry name" value="GDP-MANNOSE MANNOSYL HYDROLASE"/>
    <property type="match status" value="1"/>
</dbReference>
<dbReference type="AlphaFoldDB" id="A0A2X4WIU3"/>
<dbReference type="InterPro" id="IPR015797">
    <property type="entry name" value="NUDIX_hydrolase-like_dom_sf"/>
</dbReference>
<dbReference type="EMBL" id="LS483476">
    <property type="protein sequence ID" value="SQI59798.1"/>
    <property type="molecule type" value="Genomic_DNA"/>
</dbReference>
<proteinExistence type="inferred from homology"/>
<dbReference type="Proteomes" id="UP000249134">
    <property type="component" value="Chromosome 1"/>
</dbReference>
<evidence type="ECO:0000313" key="6">
    <source>
        <dbReference type="Proteomes" id="UP000249134"/>
    </source>
</evidence>
<dbReference type="InterPro" id="IPR000086">
    <property type="entry name" value="NUDIX_hydrolase_dom"/>
</dbReference>
<dbReference type="SUPFAM" id="SSF55811">
    <property type="entry name" value="Nudix"/>
    <property type="match status" value="1"/>
</dbReference>
<protein>
    <submittedName>
        <fullName evidence="5">Putative MutT/Nudix family protein</fullName>
    </submittedName>
</protein>
<evidence type="ECO:0000256" key="1">
    <source>
        <dbReference type="ARBA" id="ARBA00001946"/>
    </source>
</evidence>
<reference evidence="5 6" key="1">
    <citation type="submission" date="2018-06" db="EMBL/GenBank/DDBJ databases">
        <authorList>
            <consortium name="Pathogen Informatics"/>
            <person name="Doyle S."/>
        </authorList>
    </citation>
    <scope>NUCLEOTIDE SEQUENCE [LARGE SCALE GENOMIC DNA]</scope>
    <source>
        <strain evidence="5 6">NCTC4824</strain>
    </source>
</reference>